<dbReference type="SUPFAM" id="SSF53448">
    <property type="entry name" value="Nucleotide-diphospho-sugar transferases"/>
    <property type="match status" value="1"/>
</dbReference>
<keyword evidence="3" id="KW-1185">Reference proteome</keyword>
<dbReference type="Pfam" id="PF00535">
    <property type="entry name" value="Glycos_transf_2"/>
    <property type="match status" value="1"/>
</dbReference>
<protein>
    <submittedName>
        <fullName evidence="2">Glycosyltransferase involved in cell wall bisynthesis</fullName>
    </submittedName>
</protein>
<accession>A0A1N7MDQ3</accession>
<dbReference type="RefSeq" id="WP_076387264.1">
    <property type="nucleotide sequence ID" value="NZ_FTOI01000008.1"/>
</dbReference>
<dbReference type="PANTHER" id="PTHR22916">
    <property type="entry name" value="GLYCOSYLTRANSFERASE"/>
    <property type="match status" value="1"/>
</dbReference>
<dbReference type="PANTHER" id="PTHR22916:SF67">
    <property type="entry name" value="COLANIC ACID BIOSYNTHESIS GLYCOSYL TRANSFERASE WCAE-RELATED"/>
    <property type="match status" value="1"/>
</dbReference>
<evidence type="ECO:0000259" key="1">
    <source>
        <dbReference type="Pfam" id="PF00535"/>
    </source>
</evidence>
<dbReference type="InterPro" id="IPR029044">
    <property type="entry name" value="Nucleotide-diphossugar_trans"/>
</dbReference>
<evidence type="ECO:0000313" key="3">
    <source>
        <dbReference type="Proteomes" id="UP000185839"/>
    </source>
</evidence>
<keyword evidence="2" id="KW-0808">Transferase</keyword>
<dbReference type="Gene3D" id="3.90.550.10">
    <property type="entry name" value="Spore Coat Polysaccharide Biosynthesis Protein SpsA, Chain A"/>
    <property type="match status" value="1"/>
</dbReference>
<gene>
    <name evidence="2" type="ORF">SAMN05421789_10891</name>
</gene>
<reference evidence="3" key="1">
    <citation type="submission" date="2017-01" db="EMBL/GenBank/DDBJ databases">
        <authorList>
            <person name="Varghese N."/>
            <person name="Submissions S."/>
        </authorList>
    </citation>
    <scope>NUCLEOTIDE SEQUENCE [LARGE SCALE GENOMIC DNA]</scope>
    <source>
        <strain evidence="3">DSM 23145</strain>
    </source>
</reference>
<dbReference type="EMBL" id="FTOI01000008">
    <property type="protein sequence ID" value="SIS84162.1"/>
    <property type="molecule type" value="Genomic_DNA"/>
</dbReference>
<evidence type="ECO:0000313" key="2">
    <source>
        <dbReference type="EMBL" id="SIS84162.1"/>
    </source>
</evidence>
<dbReference type="Proteomes" id="UP000185839">
    <property type="component" value="Unassembled WGS sequence"/>
</dbReference>
<dbReference type="CDD" id="cd06433">
    <property type="entry name" value="GT_2_WfgS_like"/>
    <property type="match status" value="1"/>
</dbReference>
<name>A0A1N7MDQ3_9FLAO</name>
<sequence>MDKTPLISVITINFNERVGLERTFESVFNQTFQDFEYIVIDGGSNDGSKELIEENTEKISYWISEPDKGIYNAMNKGISAAKGDYLLFLNSGDILYKNDVLKSCETYLCNEDIISGNLSFVENERNWLGKTPETLSFYRFFTDTLYHPCSFIKKTAFDTFGGYDEEYKICSDWKWFLLAICKKKATYKHIEITISAFFVDGISSQNTDLVKKERDEILLKEFPSFIQDYAVFSEFKKKQFAVKDLENKYNQLLKSRLIKFLKIFGFFKNFNPLYLK</sequence>
<organism evidence="2 3">
    <name type="scientific">Kaistella chaponensis</name>
    <dbReference type="NCBI Taxonomy" id="713588"/>
    <lineage>
        <taxon>Bacteria</taxon>
        <taxon>Pseudomonadati</taxon>
        <taxon>Bacteroidota</taxon>
        <taxon>Flavobacteriia</taxon>
        <taxon>Flavobacteriales</taxon>
        <taxon>Weeksellaceae</taxon>
        <taxon>Chryseobacterium group</taxon>
        <taxon>Kaistella</taxon>
    </lineage>
</organism>
<dbReference type="OrthoDB" id="9788101at2"/>
<dbReference type="STRING" id="713588.SAMN05421789_10891"/>
<dbReference type="AlphaFoldDB" id="A0A1N7MDQ3"/>
<feature type="domain" description="Glycosyltransferase 2-like" evidence="1">
    <location>
        <begin position="8"/>
        <end position="143"/>
    </location>
</feature>
<dbReference type="InterPro" id="IPR001173">
    <property type="entry name" value="Glyco_trans_2-like"/>
</dbReference>
<dbReference type="GO" id="GO:0016758">
    <property type="term" value="F:hexosyltransferase activity"/>
    <property type="evidence" value="ECO:0007669"/>
    <property type="project" value="UniProtKB-ARBA"/>
</dbReference>
<proteinExistence type="predicted"/>